<evidence type="ECO:0000256" key="3">
    <source>
        <dbReference type="RuleBase" id="RU000363"/>
    </source>
</evidence>
<evidence type="ECO:0000256" key="2">
    <source>
        <dbReference type="ARBA" id="ARBA00023002"/>
    </source>
</evidence>
<dbReference type="AlphaFoldDB" id="A0A837D8R1"/>
<evidence type="ECO:0000256" key="1">
    <source>
        <dbReference type="ARBA" id="ARBA00006484"/>
    </source>
</evidence>
<protein>
    <submittedName>
        <fullName evidence="5">Short-chain dehydrogenase</fullName>
    </submittedName>
</protein>
<comment type="similarity">
    <text evidence="1 3">Belongs to the short-chain dehydrogenases/reductases (SDR) family.</text>
</comment>
<dbReference type="Pfam" id="PF00106">
    <property type="entry name" value="adh_short"/>
    <property type="match status" value="1"/>
</dbReference>
<evidence type="ECO:0000313" key="6">
    <source>
        <dbReference type="Proteomes" id="UP000030848"/>
    </source>
</evidence>
<dbReference type="PRINTS" id="PR00081">
    <property type="entry name" value="GDHRDH"/>
</dbReference>
<dbReference type="RefSeq" id="WP_037312602.1">
    <property type="nucleotide sequence ID" value="NZ_FOWS01000001.1"/>
</dbReference>
<dbReference type="EMBL" id="JRZE01000006">
    <property type="protein sequence ID" value="KHF43585.1"/>
    <property type="molecule type" value="Genomic_DNA"/>
</dbReference>
<dbReference type="PROSITE" id="PS00061">
    <property type="entry name" value="ADH_SHORT"/>
    <property type="match status" value="1"/>
</dbReference>
<dbReference type="PRINTS" id="PR00080">
    <property type="entry name" value="SDRFAMILY"/>
</dbReference>
<dbReference type="Proteomes" id="UP000030848">
    <property type="component" value="Unassembled WGS sequence"/>
</dbReference>
<comment type="caution">
    <text evidence="5">The sequence shown here is derived from an EMBL/GenBank/DDBJ whole genome shotgun (WGS) entry which is preliminary data.</text>
</comment>
<dbReference type="PANTHER" id="PTHR44196:SF1">
    <property type="entry name" value="DEHYDROGENASE_REDUCTASE SDR FAMILY MEMBER 7B"/>
    <property type="match status" value="1"/>
</dbReference>
<accession>A0A837D8R1</accession>
<feature type="domain" description="Ketoreductase" evidence="4">
    <location>
        <begin position="6"/>
        <end position="181"/>
    </location>
</feature>
<dbReference type="GO" id="GO:0016491">
    <property type="term" value="F:oxidoreductase activity"/>
    <property type="evidence" value="ECO:0007669"/>
    <property type="project" value="UniProtKB-KW"/>
</dbReference>
<dbReference type="SUPFAM" id="SSF51735">
    <property type="entry name" value="NAD(P)-binding Rossmann-fold domains"/>
    <property type="match status" value="1"/>
</dbReference>
<name>A0A837D8R1_9PSEU</name>
<dbReference type="GO" id="GO:0016020">
    <property type="term" value="C:membrane"/>
    <property type="evidence" value="ECO:0007669"/>
    <property type="project" value="TreeGrafter"/>
</dbReference>
<dbReference type="InterPro" id="IPR036291">
    <property type="entry name" value="NAD(P)-bd_dom_sf"/>
</dbReference>
<organism evidence="5 6">
    <name type="scientific">Saccharomonospora viridis</name>
    <dbReference type="NCBI Taxonomy" id="1852"/>
    <lineage>
        <taxon>Bacteria</taxon>
        <taxon>Bacillati</taxon>
        <taxon>Actinomycetota</taxon>
        <taxon>Actinomycetes</taxon>
        <taxon>Pseudonocardiales</taxon>
        <taxon>Pseudonocardiaceae</taxon>
        <taxon>Saccharomonospora</taxon>
    </lineage>
</organism>
<gene>
    <name evidence="5" type="ORF">MINT15_37870</name>
</gene>
<evidence type="ECO:0000313" key="5">
    <source>
        <dbReference type="EMBL" id="KHF43585.1"/>
    </source>
</evidence>
<keyword evidence="2" id="KW-0560">Oxidoreductase</keyword>
<dbReference type="InterPro" id="IPR057326">
    <property type="entry name" value="KR_dom"/>
</dbReference>
<dbReference type="SMART" id="SM00822">
    <property type="entry name" value="PKS_KR"/>
    <property type="match status" value="1"/>
</dbReference>
<proteinExistence type="inferred from homology"/>
<dbReference type="InterPro" id="IPR020904">
    <property type="entry name" value="Sc_DH/Rdtase_CS"/>
</dbReference>
<reference evidence="5 6" key="1">
    <citation type="submission" date="2014-10" db="EMBL/GenBank/DDBJ databases">
        <title>Genome sequence of Micropolyspora internatus JCM3315.</title>
        <authorList>
            <person name="Shin S.-K."/>
            <person name="Yi H."/>
        </authorList>
    </citation>
    <scope>NUCLEOTIDE SEQUENCE [LARGE SCALE GENOMIC DNA]</scope>
    <source>
        <strain evidence="5 6">JCM 3315</strain>
    </source>
</reference>
<dbReference type="Gene3D" id="3.40.50.720">
    <property type="entry name" value="NAD(P)-binding Rossmann-like Domain"/>
    <property type="match status" value="1"/>
</dbReference>
<dbReference type="OrthoDB" id="5178125at2"/>
<dbReference type="PANTHER" id="PTHR44196">
    <property type="entry name" value="DEHYDROGENASE/REDUCTASE SDR FAMILY MEMBER 7B"/>
    <property type="match status" value="1"/>
</dbReference>
<sequence length="246" mass="25849">MIGPGTRVLVTGGSSGIGAATAEAFAARGCHVVVVGRNVAALTELARRIGGASCVADLTDPHAIDTVCSEADKADVLVAAAGQGWAGRLIDTPDGDMETLVGVNMLAPMRLARAALLGMRRRSGGHLVFVSSIAGHMAVADEAVYSATKAAMNAFAASIRHEASPHGVGVSVVVPGVVDTAFFSRRGTPYSRRFPRPVPAEAVAERIVRAVERRRPEVFVPRWLRFPARLRGVAPHLTDALQRRFG</sequence>
<evidence type="ECO:0000259" key="4">
    <source>
        <dbReference type="SMART" id="SM00822"/>
    </source>
</evidence>
<dbReference type="InterPro" id="IPR002347">
    <property type="entry name" value="SDR_fam"/>
</dbReference>